<dbReference type="EMBL" id="GBXM01028725">
    <property type="protein sequence ID" value="JAH79852.1"/>
    <property type="molecule type" value="Transcribed_RNA"/>
</dbReference>
<dbReference type="AlphaFoldDB" id="A0A0E9VP67"/>
<sequence>MTLCFKSKDSHWYDVTRKIKSQRLAATLKE</sequence>
<organism evidence="1">
    <name type="scientific">Anguilla anguilla</name>
    <name type="common">European freshwater eel</name>
    <name type="synonym">Muraena anguilla</name>
    <dbReference type="NCBI Taxonomy" id="7936"/>
    <lineage>
        <taxon>Eukaryota</taxon>
        <taxon>Metazoa</taxon>
        <taxon>Chordata</taxon>
        <taxon>Craniata</taxon>
        <taxon>Vertebrata</taxon>
        <taxon>Euteleostomi</taxon>
        <taxon>Actinopterygii</taxon>
        <taxon>Neopterygii</taxon>
        <taxon>Teleostei</taxon>
        <taxon>Anguilliformes</taxon>
        <taxon>Anguillidae</taxon>
        <taxon>Anguilla</taxon>
    </lineage>
</organism>
<proteinExistence type="predicted"/>
<reference evidence="1" key="2">
    <citation type="journal article" date="2015" name="Fish Shellfish Immunol.">
        <title>Early steps in the European eel (Anguilla anguilla)-Vibrio vulnificus interaction in the gills: Role of the RtxA13 toxin.</title>
        <authorList>
            <person name="Callol A."/>
            <person name="Pajuelo D."/>
            <person name="Ebbesson L."/>
            <person name="Teles M."/>
            <person name="MacKenzie S."/>
            <person name="Amaro C."/>
        </authorList>
    </citation>
    <scope>NUCLEOTIDE SEQUENCE</scope>
</reference>
<accession>A0A0E9VP67</accession>
<evidence type="ECO:0000313" key="1">
    <source>
        <dbReference type="EMBL" id="JAH79852.1"/>
    </source>
</evidence>
<name>A0A0E9VP67_ANGAN</name>
<reference evidence="1" key="1">
    <citation type="submission" date="2014-11" db="EMBL/GenBank/DDBJ databases">
        <authorList>
            <person name="Amaro Gonzalez C."/>
        </authorList>
    </citation>
    <scope>NUCLEOTIDE SEQUENCE</scope>
</reference>
<protein>
    <submittedName>
        <fullName evidence="1">Uncharacterized protein</fullName>
    </submittedName>
</protein>